<keyword evidence="1" id="KW-1133">Transmembrane helix</keyword>
<keyword evidence="1" id="KW-0472">Membrane</keyword>
<gene>
    <name evidence="2" type="ORF">SERLADRAFT_480725</name>
</gene>
<dbReference type="AlphaFoldDB" id="F8PDZ5"/>
<name>F8PDZ5_SERL9</name>
<dbReference type="Proteomes" id="UP000008064">
    <property type="component" value="Unassembled WGS sequence"/>
</dbReference>
<proteinExistence type="predicted"/>
<protein>
    <submittedName>
        <fullName evidence="2">Uncharacterized protein</fullName>
    </submittedName>
</protein>
<feature type="transmembrane region" description="Helical" evidence="1">
    <location>
        <begin position="89"/>
        <end position="111"/>
    </location>
</feature>
<evidence type="ECO:0000256" key="1">
    <source>
        <dbReference type="SAM" id="Phobius"/>
    </source>
</evidence>
<evidence type="ECO:0000313" key="2">
    <source>
        <dbReference type="EMBL" id="EGO18592.1"/>
    </source>
</evidence>
<dbReference type="HOGENOM" id="CLU_1850009_0_0_1"/>
<organism>
    <name type="scientific">Serpula lacrymans var. lacrymans (strain S7.9)</name>
    <name type="common">Dry rot fungus</name>
    <dbReference type="NCBI Taxonomy" id="578457"/>
    <lineage>
        <taxon>Eukaryota</taxon>
        <taxon>Fungi</taxon>
        <taxon>Dikarya</taxon>
        <taxon>Basidiomycota</taxon>
        <taxon>Agaricomycotina</taxon>
        <taxon>Agaricomycetes</taxon>
        <taxon>Agaricomycetidae</taxon>
        <taxon>Boletales</taxon>
        <taxon>Coniophorineae</taxon>
        <taxon>Serpulaceae</taxon>
        <taxon>Serpula</taxon>
    </lineage>
</organism>
<dbReference type="GeneID" id="18821580"/>
<dbReference type="EMBL" id="GL945447">
    <property type="protein sequence ID" value="EGO18592.1"/>
    <property type="molecule type" value="Genomic_DNA"/>
</dbReference>
<reference evidence="2" key="1">
    <citation type="submission" date="2011-04" db="EMBL/GenBank/DDBJ databases">
        <title>Evolution of plant cell wall degrading machinery underlies the functional diversity of forest fungi.</title>
        <authorList>
            <consortium name="US DOE Joint Genome Institute (JGI-PGF)"/>
            <person name="Eastwood D.C."/>
            <person name="Floudas D."/>
            <person name="Binder M."/>
            <person name="Majcherczyk A."/>
            <person name="Schneider P."/>
            <person name="Aerts A."/>
            <person name="Asiegbu F.O."/>
            <person name="Baker S.E."/>
            <person name="Barry K."/>
            <person name="Bendiksby M."/>
            <person name="Blumentritt M."/>
            <person name="Coutinho P.M."/>
            <person name="Cullen D."/>
            <person name="Cullen D."/>
            <person name="Gathman A."/>
            <person name="Goodell B."/>
            <person name="Henrissat B."/>
            <person name="Ihrmark K."/>
            <person name="Kauserud H."/>
            <person name="Kohler A."/>
            <person name="LaButti K."/>
            <person name="Lapidus A."/>
            <person name="Lavin J.L."/>
            <person name="Lee Y.-H."/>
            <person name="Lindquist E."/>
            <person name="Lilly W."/>
            <person name="Lucas S."/>
            <person name="Morin E."/>
            <person name="Murat C."/>
            <person name="Oguiza J.A."/>
            <person name="Park J."/>
            <person name="Pisabarro A.G."/>
            <person name="Riley R."/>
            <person name="Rosling A."/>
            <person name="Salamov A."/>
            <person name="Schmidt O."/>
            <person name="Schmutz J."/>
            <person name="Skrede I."/>
            <person name="Stenlid J."/>
            <person name="Wiebenga A."/>
            <person name="Xie X."/>
            <person name="Kues U."/>
            <person name="Hibbett D.S."/>
            <person name="Hoffmeister D."/>
            <person name="Hogberg N."/>
            <person name="Martin F."/>
            <person name="Grigoriev I.V."/>
            <person name="Watkinson S.C."/>
        </authorList>
    </citation>
    <scope>NUCLEOTIDE SEQUENCE</scope>
    <source>
        <strain evidence="2">S7.9</strain>
    </source>
</reference>
<sequence length="139" mass="15698">MSIFIRYRGPAWGKYLLFQPTCVTRCLSILSVPDPGVDTVIRNQPLPREALSLAYISSWVGAHPLELALPRYMGERIYPPRQPLRSEGFYAMITTFLSISTLFLLFSIFSMSSHSKNMFRLSHSSLLSAISQCNFSTAD</sequence>
<keyword evidence="1" id="KW-0812">Transmembrane</keyword>
<dbReference type="RefSeq" id="XP_007324619.1">
    <property type="nucleotide sequence ID" value="XM_007324557.1"/>
</dbReference>
<dbReference type="KEGG" id="sla:SERLADRAFT_480725"/>
<feature type="non-terminal residue" evidence="2">
    <location>
        <position position="139"/>
    </location>
</feature>
<accession>F8PDZ5</accession>